<dbReference type="InterPro" id="IPR044862">
    <property type="entry name" value="Pro_4_hyd_alph_FE2OG_OXY"/>
</dbReference>
<dbReference type="Proteomes" id="UP000594459">
    <property type="component" value="Chromosome"/>
</dbReference>
<keyword evidence="6" id="KW-0408">Iron</keyword>
<dbReference type="Gene3D" id="2.60.120.620">
    <property type="entry name" value="q2cbj1_9rhob like domain"/>
    <property type="match status" value="1"/>
</dbReference>
<accession>A0A7S8IUH4</accession>
<organism evidence="8 9">
    <name type="scientific">Qipengyuania soli</name>
    <dbReference type="NCBI Taxonomy" id="2782568"/>
    <lineage>
        <taxon>Bacteria</taxon>
        <taxon>Pseudomonadati</taxon>
        <taxon>Pseudomonadota</taxon>
        <taxon>Alphaproteobacteria</taxon>
        <taxon>Sphingomonadales</taxon>
        <taxon>Erythrobacteraceae</taxon>
        <taxon>Qipengyuania</taxon>
    </lineage>
</organism>
<dbReference type="InterPro" id="IPR005123">
    <property type="entry name" value="Oxoglu/Fe-dep_dioxygenase_dom"/>
</dbReference>
<sequence>MLEGLRRRFGLAQFDEKADPAKLARIGDEVRARLATNPRAEDRGGAKADLFLVPDMLSPDQCKRLIKAIDSRITRSTLFSDRVAPAGRTSSTHYFRKDLPETRAATAAIDATLGIERRHGETLQGQRYLVGQEYRHHCDFFRQDRPYWPGERPRGGQRTWTAMIYLNEVEEGGQTEFPTLGLVVTPRPGLMVAWNNMDRKGRPNRATRHAALPVLAGSKYVVTQWYRQEDWQVSRG</sequence>
<evidence type="ECO:0000256" key="2">
    <source>
        <dbReference type="ARBA" id="ARBA00022723"/>
    </source>
</evidence>
<keyword evidence="4" id="KW-0223">Dioxygenase</keyword>
<evidence type="ECO:0000256" key="5">
    <source>
        <dbReference type="ARBA" id="ARBA00023002"/>
    </source>
</evidence>
<evidence type="ECO:0000256" key="4">
    <source>
        <dbReference type="ARBA" id="ARBA00022964"/>
    </source>
</evidence>
<gene>
    <name evidence="8" type="ORF">IRL76_00035</name>
</gene>
<dbReference type="InterPro" id="IPR045054">
    <property type="entry name" value="P4HA-like"/>
</dbReference>
<dbReference type="RefSeq" id="WP_200982023.1">
    <property type="nucleotide sequence ID" value="NZ_CP064654.1"/>
</dbReference>
<keyword evidence="3" id="KW-0847">Vitamin C</keyword>
<dbReference type="PANTHER" id="PTHR10869">
    <property type="entry name" value="PROLYL 4-HYDROXYLASE ALPHA SUBUNIT"/>
    <property type="match status" value="1"/>
</dbReference>
<evidence type="ECO:0000256" key="3">
    <source>
        <dbReference type="ARBA" id="ARBA00022896"/>
    </source>
</evidence>
<comment type="cofactor">
    <cofactor evidence="1">
        <name>L-ascorbate</name>
        <dbReference type="ChEBI" id="CHEBI:38290"/>
    </cofactor>
</comment>
<dbReference type="GO" id="GO:0005506">
    <property type="term" value="F:iron ion binding"/>
    <property type="evidence" value="ECO:0007669"/>
    <property type="project" value="InterPro"/>
</dbReference>
<dbReference type="InterPro" id="IPR006620">
    <property type="entry name" value="Pro_4_hyd_alph"/>
</dbReference>
<evidence type="ECO:0000256" key="6">
    <source>
        <dbReference type="ARBA" id="ARBA00023004"/>
    </source>
</evidence>
<dbReference type="GO" id="GO:0051213">
    <property type="term" value="F:dioxygenase activity"/>
    <property type="evidence" value="ECO:0007669"/>
    <property type="project" value="UniProtKB-KW"/>
</dbReference>
<evidence type="ECO:0000259" key="7">
    <source>
        <dbReference type="PROSITE" id="PS51471"/>
    </source>
</evidence>
<reference evidence="8 9" key="1">
    <citation type="submission" date="2020-11" db="EMBL/GenBank/DDBJ databases">
        <title>The genome sequence of Erythrobacter sp. 6D36.</title>
        <authorList>
            <person name="Liu Y."/>
        </authorList>
    </citation>
    <scope>NUCLEOTIDE SEQUENCE [LARGE SCALE GENOMIC DNA]</scope>
    <source>
        <strain evidence="8 9">6D36</strain>
    </source>
</reference>
<protein>
    <submittedName>
        <fullName evidence="8">2OG-Fe(II) oxygenase</fullName>
    </submittedName>
</protein>
<name>A0A7S8IUH4_9SPHN</name>
<dbReference type="PROSITE" id="PS51471">
    <property type="entry name" value="FE2OG_OXY"/>
    <property type="match status" value="1"/>
</dbReference>
<keyword evidence="2" id="KW-0479">Metal-binding</keyword>
<dbReference type="AlphaFoldDB" id="A0A7S8IUH4"/>
<dbReference type="GO" id="GO:0016705">
    <property type="term" value="F:oxidoreductase activity, acting on paired donors, with incorporation or reduction of molecular oxygen"/>
    <property type="evidence" value="ECO:0007669"/>
    <property type="project" value="InterPro"/>
</dbReference>
<evidence type="ECO:0000313" key="9">
    <source>
        <dbReference type="Proteomes" id="UP000594459"/>
    </source>
</evidence>
<dbReference type="GO" id="GO:0031418">
    <property type="term" value="F:L-ascorbic acid binding"/>
    <property type="evidence" value="ECO:0007669"/>
    <property type="project" value="UniProtKB-KW"/>
</dbReference>
<dbReference type="KEGG" id="qso:IRL76_00035"/>
<evidence type="ECO:0000256" key="1">
    <source>
        <dbReference type="ARBA" id="ARBA00001961"/>
    </source>
</evidence>
<proteinExistence type="predicted"/>
<dbReference type="Pfam" id="PF13640">
    <property type="entry name" value="2OG-FeII_Oxy_3"/>
    <property type="match status" value="1"/>
</dbReference>
<dbReference type="SMART" id="SM00702">
    <property type="entry name" value="P4Hc"/>
    <property type="match status" value="1"/>
</dbReference>
<evidence type="ECO:0000313" key="8">
    <source>
        <dbReference type="EMBL" id="QPC99019.1"/>
    </source>
</evidence>
<feature type="domain" description="Fe2OG dioxygenase" evidence="7">
    <location>
        <begin position="119"/>
        <end position="228"/>
    </location>
</feature>
<keyword evidence="9" id="KW-1185">Reference proteome</keyword>
<keyword evidence="5" id="KW-0560">Oxidoreductase</keyword>
<dbReference type="PANTHER" id="PTHR10869:SF246">
    <property type="entry name" value="TRANSMEMBRANE PROLYL 4-HYDROXYLASE"/>
    <property type="match status" value="1"/>
</dbReference>
<dbReference type="EMBL" id="CP064654">
    <property type="protein sequence ID" value="QPC99019.1"/>
    <property type="molecule type" value="Genomic_DNA"/>
</dbReference>